<evidence type="ECO:0000259" key="5">
    <source>
        <dbReference type="Pfam" id="PF01734"/>
    </source>
</evidence>
<dbReference type="EMBL" id="SKBQ01000016">
    <property type="protein sequence ID" value="TPX16722.1"/>
    <property type="molecule type" value="Genomic_DNA"/>
</dbReference>
<dbReference type="RefSeq" id="XP_030998433.1">
    <property type="nucleotide sequence ID" value="XM_031137988.1"/>
</dbReference>
<dbReference type="GeneID" id="41971110"/>
<dbReference type="GO" id="GO:0046486">
    <property type="term" value="P:glycerolipid metabolic process"/>
    <property type="evidence" value="ECO:0007669"/>
    <property type="project" value="UniProtKB-ARBA"/>
</dbReference>
<dbReference type="Pfam" id="PF01734">
    <property type="entry name" value="Patatin"/>
    <property type="match status" value="1"/>
</dbReference>
<dbReference type="InterPro" id="IPR019734">
    <property type="entry name" value="TPR_rpt"/>
</dbReference>
<dbReference type="InParanoid" id="A0A507B394"/>
<sequence length="1144" mass="129038">MLGRLKMSTEEALQEYDRFAHKIFSTSNRKIALSDRFKASTLQEAIEDLVARRGKGQLMSEPKEIASDCKTFVCAMPTRDLADPRRFRSYEVEGDRFKSCKIWEAARATSAAPTFFKAITIQDEAGIAEDFVDAAMGYNNPVEWLISEAGSAFNRSRKLGCVVSIGTGTKPKSMERSLSGAKNIARVLKLMKDITTDCERSHRAMEKLLQDFPGTYFRFNVPSAAEEVGLDEWKKLGSLKEMTSEYLEKAEQAEKVAEIGDMLATKAGKGLNVGHICYPSKAQVVASLRRAQPRGLSSPFFTGRGRVLQQMRQYFGSRNDHQTRAREFLVYGMGGSGKTQVALKFTEEMEEEDRFDLVFWIDATNEVTIKQSYKSVASTVFPDDPGDGKSMPRVLDWLSETVEDWLMVFDNCGAEPLTSSLPSRRKGNILYTSRYDLRARFTSDAVANINEMELDDAILLLLKTSSGWDSPEILGGHEAAKSVAVALGRLPLALDQAGAYMREKQCSFEDYFRLYWKQKDTILQNPLVKGAVAENLAVYATFDISFEALEERFKEQRHSQDGLAARGALQILSMICYYHNHNVLRETVGRAARTRHKTDRGIHYPLGNGDFSLEHLVEMEEGVWNPTNFDLGRDLLASYSLIKMDTHGEYISMHILLHSWARSKMEQLSKSTTGGSARALLFDSIPFSRAQKDFIYRRKLAPHVDACEEYVKLKNPDDLLESEYDGRLAVLKKEAGMFDAAEAHLESAIAKRREVYGADTVPIISAIEGLADVYEAQGRYADAADKLYEAIERRGGLPKDDQRNLTKLIRDKEDLAGVLILLDQREAATQLLEEVVTAREKMYGPNSMDSWGLIASRESLQRTRSRQSDRYLDKEDLEASIEILGHAERLCGSDSTAAMSARRSVALALAQAGRYREAEKLYMEIYEHFKELRGESDPYSYAIVHCLAGVLQDQGRHLEAETLFRSYFVFKYQTLGKRHFDTLGALIGLAMSFTHQGRFMESELLMQKVHDYLEAQFGSTHVLVEEAKSFLNQAARAHGMCQELLRRKCTEAALAASRAALGDLMPPDIDMIMAIMPQTFSGELPEWDFLTPRDIQRIQESIPDPVLFCSQLQEPLTEELEMEILEKWLKSKAEQLKLNDPETT</sequence>
<dbReference type="InterPro" id="IPR002182">
    <property type="entry name" value="NB-ARC"/>
</dbReference>
<dbReference type="Gene3D" id="3.40.1090.10">
    <property type="entry name" value="Cytosolic phospholipase A2 catalytic domain"/>
    <property type="match status" value="1"/>
</dbReference>
<evidence type="ECO:0000259" key="4">
    <source>
        <dbReference type="Pfam" id="PF00931"/>
    </source>
</evidence>
<keyword evidence="1" id="KW-0378">Hydrolase</keyword>
<accession>A0A507B394</accession>
<dbReference type="Pfam" id="PF13424">
    <property type="entry name" value="TPR_12"/>
    <property type="match status" value="1"/>
</dbReference>
<feature type="domain" description="NB-ARC" evidence="4">
    <location>
        <begin position="329"/>
        <end position="434"/>
    </location>
</feature>
<evidence type="ECO:0000313" key="7">
    <source>
        <dbReference type="Proteomes" id="UP000319257"/>
    </source>
</evidence>
<dbReference type="SUPFAM" id="SSF52151">
    <property type="entry name" value="FabD/lysophospholipase-like"/>
    <property type="match status" value="1"/>
</dbReference>
<dbReference type="GO" id="GO:0016042">
    <property type="term" value="P:lipid catabolic process"/>
    <property type="evidence" value="ECO:0007669"/>
    <property type="project" value="UniProtKB-KW"/>
</dbReference>
<proteinExistence type="predicted"/>
<dbReference type="GO" id="GO:0019369">
    <property type="term" value="P:arachidonate metabolic process"/>
    <property type="evidence" value="ECO:0007669"/>
    <property type="project" value="TreeGrafter"/>
</dbReference>
<dbReference type="InterPro" id="IPR011990">
    <property type="entry name" value="TPR-like_helical_dom_sf"/>
</dbReference>
<dbReference type="GO" id="GO:0047499">
    <property type="term" value="F:calcium-independent phospholipase A2 activity"/>
    <property type="evidence" value="ECO:0007669"/>
    <property type="project" value="TreeGrafter"/>
</dbReference>
<dbReference type="Pfam" id="PF00931">
    <property type="entry name" value="NB-ARC"/>
    <property type="match status" value="1"/>
</dbReference>
<dbReference type="AlphaFoldDB" id="A0A507B394"/>
<name>A0A507B394_9PEZI</name>
<dbReference type="Pfam" id="PF13374">
    <property type="entry name" value="TPR_10"/>
    <property type="match status" value="1"/>
</dbReference>
<dbReference type="OrthoDB" id="1658288at2759"/>
<dbReference type="GO" id="GO:0016020">
    <property type="term" value="C:membrane"/>
    <property type="evidence" value="ECO:0007669"/>
    <property type="project" value="TreeGrafter"/>
</dbReference>
<gene>
    <name evidence="6" type="ORF">E0L32_003663</name>
</gene>
<evidence type="ECO:0000256" key="2">
    <source>
        <dbReference type="ARBA" id="ARBA00022963"/>
    </source>
</evidence>
<dbReference type="Gene3D" id="3.40.50.300">
    <property type="entry name" value="P-loop containing nucleotide triphosphate hydrolases"/>
    <property type="match status" value="1"/>
</dbReference>
<dbReference type="InterPro" id="IPR002641">
    <property type="entry name" value="PNPLA_dom"/>
</dbReference>
<dbReference type="Gene3D" id="1.25.40.10">
    <property type="entry name" value="Tetratricopeptide repeat domain"/>
    <property type="match status" value="2"/>
</dbReference>
<dbReference type="PANTHER" id="PTHR24185:SF1">
    <property type="entry name" value="CALCIUM-INDEPENDENT PHOSPHOLIPASE A2-GAMMA"/>
    <property type="match status" value="1"/>
</dbReference>
<dbReference type="SUPFAM" id="SSF52540">
    <property type="entry name" value="P-loop containing nucleoside triphosphate hydrolases"/>
    <property type="match status" value="1"/>
</dbReference>
<dbReference type="SMART" id="SM00028">
    <property type="entry name" value="TPR"/>
    <property type="match status" value="3"/>
</dbReference>
<evidence type="ECO:0000256" key="1">
    <source>
        <dbReference type="ARBA" id="ARBA00022801"/>
    </source>
</evidence>
<evidence type="ECO:0000256" key="3">
    <source>
        <dbReference type="ARBA" id="ARBA00023098"/>
    </source>
</evidence>
<dbReference type="InterPro" id="IPR016035">
    <property type="entry name" value="Acyl_Trfase/lysoPLipase"/>
</dbReference>
<dbReference type="PANTHER" id="PTHR24185">
    <property type="entry name" value="CALCIUM-INDEPENDENT PHOSPHOLIPASE A2-GAMMA"/>
    <property type="match status" value="1"/>
</dbReference>
<reference evidence="6 7" key="1">
    <citation type="submission" date="2019-06" db="EMBL/GenBank/DDBJ databases">
        <title>Draft genome sequence of the filamentous fungus Phialemoniopsis curvata isolated from diesel fuel.</title>
        <authorList>
            <person name="Varaljay V.A."/>
            <person name="Lyon W.J."/>
            <person name="Crouch A.L."/>
            <person name="Drake C.E."/>
            <person name="Hollomon J.M."/>
            <person name="Nadeau L.J."/>
            <person name="Nunn H.S."/>
            <person name="Stevenson B.S."/>
            <person name="Bojanowski C.L."/>
            <person name="Crookes-Goodson W.J."/>
        </authorList>
    </citation>
    <scope>NUCLEOTIDE SEQUENCE [LARGE SCALE GENOMIC DNA]</scope>
    <source>
        <strain evidence="6 7">D216</strain>
    </source>
</reference>
<keyword evidence="7" id="KW-1185">Reference proteome</keyword>
<evidence type="ECO:0000313" key="6">
    <source>
        <dbReference type="EMBL" id="TPX16722.1"/>
    </source>
</evidence>
<dbReference type="SUPFAM" id="SSF48452">
    <property type="entry name" value="TPR-like"/>
    <property type="match status" value="2"/>
</dbReference>
<dbReference type="GO" id="GO:0043531">
    <property type="term" value="F:ADP binding"/>
    <property type="evidence" value="ECO:0007669"/>
    <property type="project" value="InterPro"/>
</dbReference>
<protein>
    <submittedName>
        <fullName evidence="6">Uncharacterized protein</fullName>
    </submittedName>
</protein>
<comment type="caution">
    <text evidence="6">The sequence shown here is derived from an EMBL/GenBank/DDBJ whole genome shotgun (WGS) entry which is preliminary data.</text>
</comment>
<dbReference type="Proteomes" id="UP000319257">
    <property type="component" value="Unassembled WGS sequence"/>
</dbReference>
<organism evidence="6 7">
    <name type="scientific">Thyridium curvatum</name>
    <dbReference type="NCBI Taxonomy" id="1093900"/>
    <lineage>
        <taxon>Eukaryota</taxon>
        <taxon>Fungi</taxon>
        <taxon>Dikarya</taxon>
        <taxon>Ascomycota</taxon>
        <taxon>Pezizomycotina</taxon>
        <taxon>Sordariomycetes</taxon>
        <taxon>Sordariomycetidae</taxon>
        <taxon>Thyridiales</taxon>
        <taxon>Thyridiaceae</taxon>
        <taxon>Thyridium</taxon>
    </lineage>
</organism>
<feature type="domain" description="PNPLA" evidence="5">
    <location>
        <begin position="19"/>
        <end position="143"/>
    </location>
</feature>
<keyword evidence="2" id="KW-0442">Lipid degradation</keyword>
<dbReference type="InterPro" id="IPR027417">
    <property type="entry name" value="P-loop_NTPase"/>
</dbReference>
<dbReference type="STRING" id="1093900.A0A507B394"/>
<keyword evidence="3" id="KW-0443">Lipid metabolism</keyword>